<evidence type="ECO:0000259" key="2">
    <source>
        <dbReference type="PROSITE" id="PS50041"/>
    </source>
</evidence>
<dbReference type="InterPro" id="IPR001304">
    <property type="entry name" value="C-type_lectin-like"/>
</dbReference>
<dbReference type="CDD" id="cd00037">
    <property type="entry name" value="CLECT"/>
    <property type="match status" value="1"/>
</dbReference>
<organism evidence="3 4">
    <name type="scientific">Magallana gigas</name>
    <name type="common">Pacific oyster</name>
    <name type="synonym">Crassostrea gigas</name>
    <dbReference type="NCBI Taxonomy" id="29159"/>
    <lineage>
        <taxon>Eukaryota</taxon>
        <taxon>Metazoa</taxon>
        <taxon>Spiralia</taxon>
        <taxon>Lophotrochozoa</taxon>
        <taxon>Mollusca</taxon>
        <taxon>Bivalvia</taxon>
        <taxon>Autobranchia</taxon>
        <taxon>Pteriomorphia</taxon>
        <taxon>Ostreida</taxon>
        <taxon>Ostreoidea</taxon>
        <taxon>Ostreidae</taxon>
        <taxon>Magallana</taxon>
    </lineage>
</organism>
<dbReference type="Proteomes" id="UP000005408">
    <property type="component" value="Unassembled WGS sequence"/>
</dbReference>
<proteinExistence type="predicted"/>
<dbReference type="InterPro" id="IPR050111">
    <property type="entry name" value="C-type_lectin/snaclec_domain"/>
</dbReference>
<dbReference type="SUPFAM" id="SSF56436">
    <property type="entry name" value="C-type lectin-like"/>
    <property type="match status" value="1"/>
</dbReference>
<keyword evidence="4" id="KW-1185">Reference proteome</keyword>
<sequence length="248" mass="28335">MFVFCLQTVLRIRCQILLLSLITWGVIAENHQLFLSKNKYIENKVLTAGTVGYIAEMSSVGIVQCSMTCAAYKAGCGGLFYHPQSESCKLLMSPLMEALVYDVRLGWSFWSQNPCEIGWFYFKDSCYFRDQTALNWASAKLVCEQQSSYLAEVDSLEENNWITENMTPFYCLTDWMDCVVWLGGSDILTEGSFVWSTNNRTLTFTHWGPYDPNAYTADDDCVALMYPGGQWADFGCFMERHFVCEKNV</sequence>
<reference evidence="3" key="1">
    <citation type="submission" date="2022-08" db="UniProtKB">
        <authorList>
            <consortium name="EnsemblMetazoa"/>
        </authorList>
    </citation>
    <scope>IDENTIFICATION</scope>
    <source>
        <strain evidence="3">05x7-T-G4-1.051#20</strain>
    </source>
</reference>
<dbReference type="OrthoDB" id="10047605at2759"/>
<name>A0A8W8P3W8_MAGGI</name>
<protein>
    <recommendedName>
        <fullName evidence="2">C-type lectin domain-containing protein</fullName>
    </recommendedName>
</protein>
<dbReference type="InterPro" id="IPR016187">
    <property type="entry name" value="CTDL_fold"/>
</dbReference>
<dbReference type="InterPro" id="IPR018378">
    <property type="entry name" value="C-type_lectin_CS"/>
</dbReference>
<evidence type="ECO:0000313" key="3">
    <source>
        <dbReference type="EnsemblMetazoa" id="G9925.1:cds"/>
    </source>
</evidence>
<keyword evidence="1" id="KW-1015">Disulfide bond</keyword>
<dbReference type="Pfam" id="PF00059">
    <property type="entry name" value="Lectin_C"/>
    <property type="match status" value="1"/>
</dbReference>
<accession>A0A8W8P3W8</accession>
<dbReference type="EnsemblMetazoa" id="G9925.1">
    <property type="protein sequence ID" value="G9925.1:cds"/>
    <property type="gene ID" value="G9925"/>
</dbReference>
<evidence type="ECO:0000313" key="4">
    <source>
        <dbReference type="Proteomes" id="UP000005408"/>
    </source>
</evidence>
<dbReference type="Gene3D" id="3.10.100.10">
    <property type="entry name" value="Mannose-Binding Protein A, subunit A"/>
    <property type="match status" value="1"/>
</dbReference>
<dbReference type="OMA" id="ECTANIY"/>
<feature type="domain" description="C-type lectin" evidence="2">
    <location>
        <begin position="122"/>
        <end position="245"/>
    </location>
</feature>
<dbReference type="PROSITE" id="PS00615">
    <property type="entry name" value="C_TYPE_LECTIN_1"/>
    <property type="match status" value="1"/>
</dbReference>
<dbReference type="AlphaFoldDB" id="A0A8W8P3W8"/>
<evidence type="ECO:0000256" key="1">
    <source>
        <dbReference type="ARBA" id="ARBA00023157"/>
    </source>
</evidence>
<dbReference type="PROSITE" id="PS50041">
    <property type="entry name" value="C_TYPE_LECTIN_2"/>
    <property type="match status" value="1"/>
</dbReference>
<dbReference type="InterPro" id="IPR016186">
    <property type="entry name" value="C-type_lectin-like/link_sf"/>
</dbReference>
<dbReference type="PANTHER" id="PTHR22803">
    <property type="entry name" value="MANNOSE, PHOSPHOLIPASE, LECTIN RECEPTOR RELATED"/>
    <property type="match status" value="1"/>
</dbReference>
<dbReference type="SMART" id="SM00034">
    <property type="entry name" value="CLECT"/>
    <property type="match status" value="1"/>
</dbReference>